<keyword evidence="2" id="KW-1185">Reference proteome</keyword>
<dbReference type="AlphaFoldDB" id="A0A1H0X011"/>
<accession>A0A1H0X011</accession>
<protein>
    <submittedName>
        <fullName evidence="1">Uncharacterized protein</fullName>
    </submittedName>
</protein>
<reference evidence="2" key="1">
    <citation type="submission" date="2016-10" db="EMBL/GenBank/DDBJ databases">
        <authorList>
            <person name="Varghese N."/>
            <person name="Submissions S."/>
        </authorList>
    </citation>
    <scope>NUCLEOTIDE SEQUENCE [LARGE SCALE GENOMIC DNA]</scope>
    <source>
        <strain evidence="2">IBRC-M10078</strain>
    </source>
</reference>
<dbReference type="Proteomes" id="UP000199159">
    <property type="component" value="Unassembled WGS sequence"/>
</dbReference>
<name>A0A1H0X011_9BACI</name>
<proteinExistence type="predicted"/>
<dbReference type="OrthoDB" id="80147at2"/>
<organism evidence="1 2">
    <name type="scientific">Litchfieldia salsa</name>
    <dbReference type="NCBI Taxonomy" id="930152"/>
    <lineage>
        <taxon>Bacteria</taxon>
        <taxon>Bacillati</taxon>
        <taxon>Bacillota</taxon>
        <taxon>Bacilli</taxon>
        <taxon>Bacillales</taxon>
        <taxon>Bacillaceae</taxon>
        <taxon>Litchfieldia</taxon>
    </lineage>
</organism>
<evidence type="ECO:0000313" key="2">
    <source>
        <dbReference type="Proteomes" id="UP000199159"/>
    </source>
</evidence>
<dbReference type="RefSeq" id="WP_090859608.1">
    <property type="nucleotide sequence ID" value="NZ_FNJU01000021.1"/>
</dbReference>
<dbReference type="STRING" id="930152.SAMN05216565_1215"/>
<dbReference type="EMBL" id="FNJU01000021">
    <property type="protein sequence ID" value="SDP96252.1"/>
    <property type="molecule type" value="Genomic_DNA"/>
</dbReference>
<gene>
    <name evidence="1" type="ORF">SAMN05216565_1215</name>
</gene>
<evidence type="ECO:0000313" key="1">
    <source>
        <dbReference type="EMBL" id="SDP96252.1"/>
    </source>
</evidence>
<sequence>MKYSELLTYQGYIYLTSIYEPEDNSLILTIERCRINETSEDIRIGDNIIEDTHSIDIDNSLPILRFEFNWYIRYSITNESFSIMDDYEVYEGKAFRIYKRSRYLDFINVSTIASDDYPGPFKHYGITALNHIVDVVATEPPTITLINRDAII</sequence>